<reference evidence="8" key="1">
    <citation type="submission" date="2016-11" db="EMBL/GenBank/DDBJ databases">
        <authorList>
            <person name="Varghese N."/>
            <person name="Submissions S."/>
        </authorList>
    </citation>
    <scope>NUCLEOTIDE SEQUENCE [LARGE SCALE GENOMIC DNA]</scope>
    <source>
        <strain evidence="8">DSM 15449</strain>
    </source>
</reference>
<evidence type="ECO:0000256" key="3">
    <source>
        <dbReference type="ARBA" id="ARBA00023015"/>
    </source>
</evidence>
<evidence type="ECO:0000256" key="2">
    <source>
        <dbReference type="ARBA" id="ARBA00022490"/>
    </source>
</evidence>
<dbReference type="PANTHER" id="PTHR33164:SF5">
    <property type="entry name" value="ORGANIC HYDROPEROXIDE RESISTANCE TRANSCRIPTIONAL REGULATOR"/>
    <property type="match status" value="1"/>
</dbReference>
<dbReference type="InterPro" id="IPR036390">
    <property type="entry name" value="WH_DNA-bd_sf"/>
</dbReference>
<dbReference type="Proteomes" id="UP000183954">
    <property type="component" value="Unassembled WGS sequence"/>
</dbReference>
<dbReference type="InterPro" id="IPR036388">
    <property type="entry name" value="WH-like_DNA-bd_sf"/>
</dbReference>
<evidence type="ECO:0000256" key="1">
    <source>
        <dbReference type="ARBA" id="ARBA00004496"/>
    </source>
</evidence>
<dbReference type="Pfam" id="PF22381">
    <property type="entry name" value="Staph_reg_Sar_Rot"/>
    <property type="match status" value="1"/>
</dbReference>
<keyword evidence="8" id="KW-1185">Reference proteome</keyword>
<keyword evidence="4 7" id="KW-0238">DNA-binding</keyword>
<dbReference type="SUPFAM" id="SSF46785">
    <property type="entry name" value="Winged helix' DNA-binding domain"/>
    <property type="match status" value="1"/>
</dbReference>
<name>A0A1M5ZK55_9FIRM</name>
<dbReference type="STRING" id="1121420.SAMN02746098_03360"/>
<dbReference type="PROSITE" id="PS50995">
    <property type="entry name" value="HTH_MARR_2"/>
    <property type="match status" value="1"/>
</dbReference>
<dbReference type="Gene3D" id="1.10.10.10">
    <property type="entry name" value="Winged helix-like DNA-binding domain superfamily/Winged helix DNA-binding domain"/>
    <property type="match status" value="1"/>
</dbReference>
<proteinExistence type="predicted"/>
<dbReference type="InterPro" id="IPR039422">
    <property type="entry name" value="MarR/SlyA-like"/>
</dbReference>
<evidence type="ECO:0000256" key="5">
    <source>
        <dbReference type="ARBA" id="ARBA00023163"/>
    </source>
</evidence>
<protein>
    <submittedName>
        <fullName evidence="7">DNA-binding transcriptional regulator, MarR family</fullName>
    </submittedName>
</protein>
<dbReference type="FunFam" id="1.10.10.10:FF:000163">
    <property type="entry name" value="MarR family transcriptional regulator"/>
    <property type="match status" value="1"/>
</dbReference>
<keyword evidence="3" id="KW-0805">Transcription regulation</keyword>
<dbReference type="GO" id="GO:0003700">
    <property type="term" value="F:DNA-binding transcription factor activity"/>
    <property type="evidence" value="ECO:0007669"/>
    <property type="project" value="InterPro"/>
</dbReference>
<dbReference type="GO" id="GO:0005737">
    <property type="term" value="C:cytoplasm"/>
    <property type="evidence" value="ECO:0007669"/>
    <property type="project" value="UniProtKB-SubCell"/>
</dbReference>
<feature type="domain" description="HTH marR-type" evidence="6">
    <location>
        <begin position="12"/>
        <end position="142"/>
    </location>
</feature>
<sequence length="147" mass="16900">MNGNSKDMLKLDNQLCFALYACSKEIISLYKPYLNAHGLTYTQYITLLVLWEQDSLSVSELGNKLLLDSGTLTPLLKKLEKSQLIERVRDKDDERIVKVYLTEKGRMLQESFLELPQKMFCNSGIKLEEAINLKAMLNQLLGNIRKL</sequence>
<dbReference type="EMBL" id="FQXJ01000012">
    <property type="protein sequence ID" value="SHI24552.1"/>
    <property type="molecule type" value="Genomic_DNA"/>
</dbReference>
<dbReference type="PANTHER" id="PTHR33164">
    <property type="entry name" value="TRANSCRIPTIONAL REGULATOR, MARR FAMILY"/>
    <property type="match status" value="1"/>
</dbReference>
<gene>
    <name evidence="7" type="ORF">SAMN02746098_03360</name>
</gene>
<dbReference type="GO" id="GO:0003677">
    <property type="term" value="F:DNA binding"/>
    <property type="evidence" value="ECO:0007669"/>
    <property type="project" value="UniProtKB-KW"/>
</dbReference>
<evidence type="ECO:0000259" key="6">
    <source>
        <dbReference type="PROSITE" id="PS50995"/>
    </source>
</evidence>
<evidence type="ECO:0000256" key="4">
    <source>
        <dbReference type="ARBA" id="ARBA00023125"/>
    </source>
</evidence>
<dbReference type="InterPro" id="IPR000835">
    <property type="entry name" value="HTH_MarR-typ"/>
</dbReference>
<keyword evidence="5" id="KW-0804">Transcription</keyword>
<evidence type="ECO:0000313" key="8">
    <source>
        <dbReference type="Proteomes" id="UP000183954"/>
    </source>
</evidence>
<evidence type="ECO:0000313" key="7">
    <source>
        <dbReference type="EMBL" id="SHI24552.1"/>
    </source>
</evidence>
<dbReference type="PRINTS" id="PR00598">
    <property type="entry name" value="HTHMARR"/>
</dbReference>
<dbReference type="GO" id="GO:0006950">
    <property type="term" value="P:response to stress"/>
    <property type="evidence" value="ECO:0007669"/>
    <property type="project" value="TreeGrafter"/>
</dbReference>
<dbReference type="AlphaFoldDB" id="A0A1M5ZK55"/>
<organism evidence="7 8">
    <name type="scientific">Desulfosporosinus lacus DSM 15449</name>
    <dbReference type="NCBI Taxonomy" id="1121420"/>
    <lineage>
        <taxon>Bacteria</taxon>
        <taxon>Bacillati</taxon>
        <taxon>Bacillota</taxon>
        <taxon>Clostridia</taxon>
        <taxon>Eubacteriales</taxon>
        <taxon>Desulfitobacteriaceae</taxon>
        <taxon>Desulfosporosinus</taxon>
    </lineage>
</organism>
<comment type="subcellular location">
    <subcellularLocation>
        <location evidence="1">Cytoplasm</location>
    </subcellularLocation>
</comment>
<accession>A0A1M5ZK55</accession>
<dbReference type="SMART" id="SM00347">
    <property type="entry name" value="HTH_MARR"/>
    <property type="match status" value="1"/>
</dbReference>
<dbReference type="InterPro" id="IPR055166">
    <property type="entry name" value="Transc_reg_Sar_Rot_HTH"/>
</dbReference>
<keyword evidence="2" id="KW-0963">Cytoplasm</keyword>